<dbReference type="PANTHER" id="PTHR16184">
    <property type="entry name" value="ELONGATOR COMPLEX PROTEIN 6"/>
    <property type="match status" value="1"/>
</dbReference>
<keyword evidence="4" id="KW-1185">Reference proteome</keyword>
<evidence type="ECO:0000256" key="2">
    <source>
        <dbReference type="SAM" id="MobiDB-lite"/>
    </source>
</evidence>
<dbReference type="InterPro" id="IPR018627">
    <property type="entry name" value="ELP6"/>
</dbReference>
<name>A0ABQ7GDA4_DUNSA</name>
<gene>
    <name evidence="3" type="ORF">DUNSADRAFT_11466</name>
</gene>
<protein>
    <submittedName>
        <fullName evidence="3">Uncharacterized protein</fullName>
    </submittedName>
</protein>
<dbReference type="Pfam" id="PF09807">
    <property type="entry name" value="ELP6"/>
    <property type="match status" value="1"/>
</dbReference>
<evidence type="ECO:0000313" key="4">
    <source>
        <dbReference type="Proteomes" id="UP000815325"/>
    </source>
</evidence>
<reference evidence="3" key="1">
    <citation type="submission" date="2017-08" db="EMBL/GenBank/DDBJ databases">
        <authorList>
            <person name="Polle J.E."/>
            <person name="Barry K."/>
            <person name="Cushman J."/>
            <person name="Schmutz J."/>
            <person name="Tran D."/>
            <person name="Hathwaick L.T."/>
            <person name="Yim W.C."/>
            <person name="Jenkins J."/>
            <person name="Mckie-Krisberg Z.M."/>
            <person name="Prochnik S."/>
            <person name="Lindquist E."/>
            <person name="Dockter R.B."/>
            <person name="Adam C."/>
            <person name="Molina H."/>
            <person name="Bunkerborg J."/>
            <person name="Jin E."/>
            <person name="Buchheim M."/>
            <person name="Magnuson J."/>
        </authorList>
    </citation>
    <scope>NUCLEOTIDE SEQUENCE</scope>
    <source>
        <strain evidence="3">CCAP 19/18</strain>
    </source>
</reference>
<comment type="pathway">
    <text evidence="1">tRNA modification; 5-methoxycarbonylmethyl-2-thiouridine-tRNA biosynthesis.</text>
</comment>
<feature type="region of interest" description="Disordered" evidence="2">
    <location>
        <begin position="98"/>
        <end position="124"/>
    </location>
</feature>
<evidence type="ECO:0000256" key="1">
    <source>
        <dbReference type="ARBA" id="ARBA00005043"/>
    </source>
</evidence>
<evidence type="ECO:0000313" key="3">
    <source>
        <dbReference type="EMBL" id="KAF5832594.1"/>
    </source>
</evidence>
<dbReference type="Proteomes" id="UP000815325">
    <property type="component" value="Unassembled WGS sequence"/>
</dbReference>
<organism evidence="3 4">
    <name type="scientific">Dunaliella salina</name>
    <name type="common">Green alga</name>
    <name type="synonym">Protococcus salinus</name>
    <dbReference type="NCBI Taxonomy" id="3046"/>
    <lineage>
        <taxon>Eukaryota</taxon>
        <taxon>Viridiplantae</taxon>
        <taxon>Chlorophyta</taxon>
        <taxon>core chlorophytes</taxon>
        <taxon>Chlorophyceae</taxon>
        <taxon>CS clade</taxon>
        <taxon>Chlamydomonadales</taxon>
        <taxon>Dunaliellaceae</taxon>
        <taxon>Dunaliella</taxon>
    </lineage>
</organism>
<feature type="compositionally biased region" description="Low complexity" evidence="2">
    <location>
        <begin position="98"/>
        <end position="110"/>
    </location>
</feature>
<dbReference type="PANTHER" id="PTHR16184:SF6">
    <property type="entry name" value="ELONGATOR COMPLEX PROTEIN 6"/>
    <property type="match status" value="1"/>
</dbReference>
<feature type="region of interest" description="Disordered" evidence="2">
    <location>
        <begin position="147"/>
        <end position="172"/>
    </location>
</feature>
<accession>A0ABQ7GDA4</accession>
<comment type="caution">
    <text evidence="3">The sequence shown here is derived from an EMBL/GenBank/DDBJ whole genome shotgun (WGS) entry which is preliminary data.</text>
</comment>
<proteinExistence type="predicted"/>
<sequence length="262" mass="28648">MQPSDPFSESVDACLSFGPSSHANICIKDTLDVSGNFLNQILLRMAIQAGHRVLLVPMEQSFEKYKFALKKMGVNLQQCVDDGHVAVVSPAPVLARQQQCQQQQQQPPQGEQEEQEPQGPTKSPLRRLHATMARALDQLVAWVPPSSQGSEAAAHHSQHAWSGEHGHHPQGGPISAGCSLTVIIDGLSELSILATSSREWLSFLHYCLHLGASHQTHTAVNRVLRCHVDDSLLEEDGGWIKLLEHASQDEEQCVGKRGNGCI</sequence>
<dbReference type="EMBL" id="MU069862">
    <property type="protein sequence ID" value="KAF5832594.1"/>
    <property type="molecule type" value="Genomic_DNA"/>
</dbReference>